<dbReference type="Proteomes" id="UP000494216">
    <property type="component" value="Unassembled WGS sequence"/>
</dbReference>
<accession>A0A8S0X803</accession>
<dbReference type="AlphaFoldDB" id="A0A8S0X803"/>
<comment type="caution">
    <text evidence="1">The sequence shown here is derived from an EMBL/GenBank/DDBJ whole genome shotgun (WGS) entry which is preliminary data.</text>
</comment>
<reference evidence="1 2" key="1">
    <citation type="submission" date="2020-02" db="EMBL/GenBank/DDBJ databases">
        <authorList>
            <person name="Hogendoorn C."/>
        </authorList>
    </citation>
    <scope>NUCLEOTIDE SEQUENCE [LARGE SCALE GENOMIC DNA]</scope>
    <source>
        <strain evidence="1">METHB21</strain>
    </source>
</reference>
<name>A0A8S0X803_9GAMM</name>
<evidence type="ECO:0000313" key="2">
    <source>
        <dbReference type="Proteomes" id="UP000494216"/>
    </source>
</evidence>
<proteinExistence type="predicted"/>
<evidence type="ECO:0000313" key="1">
    <source>
        <dbReference type="EMBL" id="CAA9890560.1"/>
    </source>
</evidence>
<keyword evidence="2" id="KW-1185">Reference proteome</keyword>
<protein>
    <submittedName>
        <fullName evidence="1">Uncharacterized protein</fullName>
    </submittedName>
</protein>
<dbReference type="EMBL" id="CADCXN010000052">
    <property type="protein sequence ID" value="CAA9890560.1"/>
    <property type="molecule type" value="Genomic_DNA"/>
</dbReference>
<sequence>MTIVLSRILAGATILHDAAV</sequence>
<gene>
    <name evidence="1" type="ORF">METHB2_240033</name>
</gene>
<organism evidence="1 2">
    <name type="scientific">Candidatus Methylobacter favarea</name>
    <dbReference type="NCBI Taxonomy" id="2707345"/>
    <lineage>
        <taxon>Bacteria</taxon>
        <taxon>Pseudomonadati</taxon>
        <taxon>Pseudomonadota</taxon>
        <taxon>Gammaproteobacteria</taxon>
        <taxon>Methylococcales</taxon>
        <taxon>Methylococcaceae</taxon>
        <taxon>Methylobacter</taxon>
    </lineage>
</organism>